<organism evidence="2 3">
    <name type="scientific">Paucilactobacillus nenjiangensis</name>
    <dbReference type="NCBI Taxonomy" id="1296540"/>
    <lineage>
        <taxon>Bacteria</taxon>
        <taxon>Bacillati</taxon>
        <taxon>Bacillota</taxon>
        <taxon>Bacilli</taxon>
        <taxon>Lactobacillales</taxon>
        <taxon>Lactobacillaceae</taxon>
        <taxon>Paucilactobacillus</taxon>
    </lineage>
</organism>
<sequence>MAKKNNMTAVDLGAKVRVIPVLVYGHEFQIKITQREMRKFLDKLETKGVELEKKMEATGDNDWDKMKGYLSESLDVVLGDGAGKEILETEDDPLLLTETFYNIGEYLKAQLEQVTRDFDKKKAQQVIEAKKNKTTNASQSSLPSSSK</sequence>
<protein>
    <submittedName>
        <fullName evidence="2">Uncharacterized protein</fullName>
    </submittedName>
</protein>
<evidence type="ECO:0000313" key="3">
    <source>
        <dbReference type="Proteomes" id="UP000325295"/>
    </source>
</evidence>
<dbReference type="EMBL" id="CP043939">
    <property type="protein sequence ID" value="QER67578.1"/>
    <property type="molecule type" value="Genomic_DNA"/>
</dbReference>
<accession>A0A5P1X5L2</accession>
<dbReference type="KEGG" id="lnn:F0161_06710"/>
<dbReference type="AlphaFoldDB" id="A0A5P1X5L2"/>
<feature type="region of interest" description="Disordered" evidence="1">
    <location>
        <begin position="128"/>
        <end position="147"/>
    </location>
</feature>
<dbReference type="Proteomes" id="UP000325295">
    <property type="component" value="Chromosome"/>
</dbReference>
<feature type="compositionally biased region" description="Polar residues" evidence="1">
    <location>
        <begin position="134"/>
        <end position="147"/>
    </location>
</feature>
<dbReference type="RefSeq" id="WP_150204116.1">
    <property type="nucleotide sequence ID" value="NZ_CP043939.1"/>
</dbReference>
<evidence type="ECO:0000256" key="1">
    <source>
        <dbReference type="SAM" id="MobiDB-lite"/>
    </source>
</evidence>
<keyword evidence="3" id="KW-1185">Reference proteome</keyword>
<proteinExistence type="predicted"/>
<reference evidence="2 3" key="1">
    <citation type="submission" date="2019-09" db="EMBL/GenBank/DDBJ databases">
        <title>Complete Genome Sequence of Lactobacillus nenjiangensis SH-Y15, isolated from sauerkraut.</title>
        <authorList>
            <person name="Yang H."/>
        </authorList>
    </citation>
    <scope>NUCLEOTIDE SEQUENCE [LARGE SCALE GENOMIC DNA]</scope>
    <source>
        <strain evidence="2 3">SH-Y15</strain>
    </source>
</reference>
<evidence type="ECO:0000313" key="2">
    <source>
        <dbReference type="EMBL" id="QER67578.1"/>
    </source>
</evidence>
<name>A0A5P1X5L2_9LACO</name>
<gene>
    <name evidence="2" type="ORF">F0161_06710</name>
</gene>